<dbReference type="RefSeq" id="WP_311544193.1">
    <property type="nucleotide sequence ID" value="NZ_JAVREK010000004.1"/>
</dbReference>
<feature type="domain" description="CN hydrolase" evidence="2">
    <location>
        <begin position="5"/>
        <end position="234"/>
    </location>
</feature>
<evidence type="ECO:0000313" key="3">
    <source>
        <dbReference type="EMBL" id="MDT0301743.1"/>
    </source>
</evidence>
<proteinExistence type="predicted"/>
<sequence length="234" mass="23547">MREPLVVAVAQPVCEPRDVAANAGVHAEAVRAADARIVVFPELSLTGYELDAAPLAPGDARLRPIVQACDRAGATALVGAPVRGEDGVEHIGMLAVDGGGAAHVYSKTWLGGAEPERFAPGTGPAVLDVDGRRVGLAICKDFGVAAHAAGTAALGAVIYAATTLEHARDEAVQQERAAHAAAEHGMWVAVSSFAGPTGGGYSRTLGRSGVWRPGGAVAAQAGPDAGVIVRTALA</sequence>
<dbReference type="Gene3D" id="3.60.110.10">
    <property type="entry name" value="Carbon-nitrogen hydrolase"/>
    <property type="match status" value="1"/>
</dbReference>
<gene>
    <name evidence="3" type="ORF">RM446_06400</name>
</gene>
<dbReference type="InterPro" id="IPR036526">
    <property type="entry name" value="C-N_Hydrolase_sf"/>
</dbReference>
<dbReference type="PANTHER" id="PTHR43674:SF2">
    <property type="entry name" value="BETA-UREIDOPROPIONASE"/>
    <property type="match status" value="1"/>
</dbReference>
<dbReference type="PROSITE" id="PS50263">
    <property type="entry name" value="CN_HYDROLASE"/>
    <property type="match status" value="1"/>
</dbReference>
<dbReference type="GO" id="GO:0016787">
    <property type="term" value="F:hydrolase activity"/>
    <property type="evidence" value="ECO:0007669"/>
    <property type="project" value="UniProtKB-KW"/>
</dbReference>
<evidence type="ECO:0000256" key="1">
    <source>
        <dbReference type="ARBA" id="ARBA00022801"/>
    </source>
</evidence>
<organism evidence="3 4">
    <name type="scientific">Streptomonospora wellingtoniae</name>
    <dbReference type="NCBI Taxonomy" id="3075544"/>
    <lineage>
        <taxon>Bacteria</taxon>
        <taxon>Bacillati</taxon>
        <taxon>Actinomycetota</taxon>
        <taxon>Actinomycetes</taxon>
        <taxon>Streptosporangiales</taxon>
        <taxon>Nocardiopsidaceae</taxon>
        <taxon>Streptomonospora</taxon>
    </lineage>
</organism>
<protein>
    <submittedName>
        <fullName evidence="3">Carbon-nitrogen hydrolase family protein</fullName>
    </submittedName>
</protein>
<dbReference type="CDD" id="cd07197">
    <property type="entry name" value="nitrilase"/>
    <property type="match status" value="1"/>
</dbReference>
<accession>A0ABU2KR66</accession>
<dbReference type="EMBL" id="JAVREK010000004">
    <property type="protein sequence ID" value="MDT0301743.1"/>
    <property type="molecule type" value="Genomic_DNA"/>
</dbReference>
<reference evidence="4" key="1">
    <citation type="submission" date="2023-07" db="EMBL/GenBank/DDBJ databases">
        <title>30 novel species of actinomycetes from the DSMZ collection.</title>
        <authorList>
            <person name="Nouioui I."/>
        </authorList>
    </citation>
    <scope>NUCLEOTIDE SEQUENCE [LARGE SCALE GENOMIC DNA]</scope>
    <source>
        <strain evidence="4">DSM 45055</strain>
    </source>
</reference>
<evidence type="ECO:0000313" key="4">
    <source>
        <dbReference type="Proteomes" id="UP001183226"/>
    </source>
</evidence>
<dbReference type="InterPro" id="IPR050345">
    <property type="entry name" value="Aliph_Amidase/BUP"/>
</dbReference>
<keyword evidence="4" id="KW-1185">Reference proteome</keyword>
<keyword evidence="1 3" id="KW-0378">Hydrolase</keyword>
<dbReference type="InterPro" id="IPR003010">
    <property type="entry name" value="C-N_Hydrolase"/>
</dbReference>
<name>A0ABU2KR66_9ACTN</name>
<dbReference type="PANTHER" id="PTHR43674">
    <property type="entry name" value="NITRILASE C965.09-RELATED"/>
    <property type="match status" value="1"/>
</dbReference>
<evidence type="ECO:0000259" key="2">
    <source>
        <dbReference type="PROSITE" id="PS50263"/>
    </source>
</evidence>
<dbReference type="Proteomes" id="UP001183226">
    <property type="component" value="Unassembled WGS sequence"/>
</dbReference>
<comment type="caution">
    <text evidence="3">The sequence shown here is derived from an EMBL/GenBank/DDBJ whole genome shotgun (WGS) entry which is preliminary data.</text>
</comment>
<dbReference type="Pfam" id="PF00795">
    <property type="entry name" value="CN_hydrolase"/>
    <property type="match status" value="1"/>
</dbReference>
<dbReference type="SUPFAM" id="SSF56317">
    <property type="entry name" value="Carbon-nitrogen hydrolase"/>
    <property type="match status" value="1"/>
</dbReference>